<keyword evidence="2" id="KW-1185">Reference proteome</keyword>
<dbReference type="Proteomes" id="UP000618952">
    <property type="component" value="Unassembled WGS sequence"/>
</dbReference>
<evidence type="ECO:0000313" key="1">
    <source>
        <dbReference type="EMBL" id="MBC8770464.1"/>
    </source>
</evidence>
<evidence type="ECO:0000313" key="2">
    <source>
        <dbReference type="Proteomes" id="UP000618952"/>
    </source>
</evidence>
<dbReference type="EMBL" id="JACLHY010000036">
    <property type="protein sequence ID" value="MBC8770464.1"/>
    <property type="molecule type" value="Genomic_DNA"/>
</dbReference>
<reference evidence="1 2" key="1">
    <citation type="submission" date="2020-08" db="EMBL/GenBank/DDBJ databases">
        <title>Arenibacter gaetbuli sp. nov., isolated from a sand dune.</title>
        <authorList>
            <person name="Park S."/>
            <person name="Yoon J.-H."/>
        </authorList>
    </citation>
    <scope>NUCLEOTIDE SEQUENCE [LARGE SCALE GENOMIC DNA]</scope>
    <source>
        <strain evidence="1 2">BSSL-BM3</strain>
    </source>
</reference>
<dbReference type="RefSeq" id="WP_187588307.1">
    <property type="nucleotide sequence ID" value="NZ_JACLHY010000036.1"/>
</dbReference>
<dbReference type="Pfam" id="PF13692">
    <property type="entry name" value="Glyco_trans_1_4"/>
    <property type="match status" value="1"/>
</dbReference>
<comment type="caution">
    <text evidence="1">The sequence shown here is derived from an EMBL/GenBank/DDBJ whole genome shotgun (WGS) entry which is preliminary data.</text>
</comment>
<proteinExistence type="predicted"/>
<dbReference type="Gene3D" id="3.40.50.2000">
    <property type="entry name" value="Glycogen Phosphorylase B"/>
    <property type="match status" value="2"/>
</dbReference>
<sequence>MSNIFIHYVNWPNTKDNHAGMGYISKYLNSNDQSVILKEFRLFSFRGGRYLNLLKSLLYTIYFILRIKKGDSLFFTEYMTPGSAHQEIIAAILSKIRPDINLIGLVHLTGNGLIKSYTDRKILKNYLTKLDKIWVLGSSLKDFMIGLGIDDNKIFKTFYYVDTEYYKPSNLKTTDSFNVLVQGNQLRDYTLLKQIIAQCPNINFIIMQGIQDLSHLFSDIENVKLKGFVTENELLVIMQNSDASLSVMKDTIGSNVITTSMACGLAMIVSDIGSIRDYCDNENAIFCLKTEDYVNALNYLRVQRDIRAKMKQKSRDKALNFSKEKFLMVFLEEMDYNNTQLFKNK</sequence>
<dbReference type="SUPFAM" id="SSF53756">
    <property type="entry name" value="UDP-Glycosyltransferase/glycogen phosphorylase"/>
    <property type="match status" value="1"/>
</dbReference>
<gene>
    <name evidence="1" type="ORF">H4O18_20890</name>
</gene>
<accession>A0ABR7QTQ2</accession>
<protein>
    <submittedName>
        <fullName evidence="1">Glycosyltransferase</fullName>
    </submittedName>
</protein>
<organism evidence="1 2">
    <name type="scientific">Arenibacter arenosicollis</name>
    <dbReference type="NCBI Taxonomy" id="2762274"/>
    <lineage>
        <taxon>Bacteria</taxon>
        <taxon>Pseudomonadati</taxon>
        <taxon>Bacteroidota</taxon>
        <taxon>Flavobacteriia</taxon>
        <taxon>Flavobacteriales</taxon>
        <taxon>Flavobacteriaceae</taxon>
        <taxon>Arenibacter</taxon>
    </lineage>
</organism>
<name>A0ABR7QTQ2_9FLAO</name>